<dbReference type="SUPFAM" id="SSF53335">
    <property type="entry name" value="S-adenosyl-L-methionine-dependent methyltransferases"/>
    <property type="match status" value="1"/>
</dbReference>
<dbReference type="Pfam" id="PF13578">
    <property type="entry name" value="Methyltransf_24"/>
    <property type="match status" value="1"/>
</dbReference>
<keyword evidence="2" id="KW-1185">Reference proteome</keyword>
<dbReference type="Proteomes" id="UP001156641">
    <property type="component" value="Unassembled WGS sequence"/>
</dbReference>
<dbReference type="EMBL" id="BSOS01000013">
    <property type="protein sequence ID" value="GLR66304.1"/>
    <property type="molecule type" value="Genomic_DNA"/>
</dbReference>
<reference evidence="2" key="1">
    <citation type="journal article" date="2019" name="Int. J. Syst. Evol. Microbiol.">
        <title>The Global Catalogue of Microorganisms (GCM) 10K type strain sequencing project: providing services to taxonomists for standard genome sequencing and annotation.</title>
        <authorList>
            <consortium name="The Broad Institute Genomics Platform"/>
            <consortium name="The Broad Institute Genome Sequencing Center for Infectious Disease"/>
            <person name="Wu L."/>
            <person name="Ma J."/>
        </authorList>
    </citation>
    <scope>NUCLEOTIDE SEQUENCE [LARGE SCALE GENOMIC DNA]</scope>
    <source>
        <strain evidence="2">NBRC 112502</strain>
    </source>
</reference>
<evidence type="ECO:0000313" key="2">
    <source>
        <dbReference type="Proteomes" id="UP001156641"/>
    </source>
</evidence>
<accession>A0ABQ6A2B1</accession>
<name>A0ABQ6A2B1_9PROT</name>
<dbReference type="PANTHER" id="PTHR37909:SF1">
    <property type="entry name" value="S-ADENOSYL-L-METHIONINE-DEPENDENT METHYLTRANSFERASES SUPERFAMILY PROTEIN"/>
    <property type="match status" value="1"/>
</dbReference>
<dbReference type="RefSeq" id="WP_284256982.1">
    <property type="nucleotide sequence ID" value="NZ_BSOS01000013.1"/>
</dbReference>
<protein>
    <recommendedName>
        <fullName evidence="3">Methyltransferase</fullName>
    </recommendedName>
</protein>
<dbReference type="InterPro" id="IPR029063">
    <property type="entry name" value="SAM-dependent_MTases_sf"/>
</dbReference>
<evidence type="ECO:0008006" key="3">
    <source>
        <dbReference type="Google" id="ProtNLM"/>
    </source>
</evidence>
<comment type="caution">
    <text evidence="1">The sequence shown here is derived from an EMBL/GenBank/DDBJ whole genome shotgun (WGS) entry which is preliminary data.</text>
</comment>
<evidence type="ECO:0000313" key="1">
    <source>
        <dbReference type="EMBL" id="GLR66304.1"/>
    </source>
</evidence>
<dbReference type="Gene3D" id="3.40.50.150">
    <property type="entry name" value="Vaccinia Virus protein VP39"/>
    <property type="match status" value="1"/>
</dbReference>
<gene>
    <name evidence="1" type="ORF">GCM10010909_09840</name>
</gene>
<sequence length="224" mass="25717">MRVRQEIIDRLYAGADPFSNFPENLFQVDTQGWNSQHPYLSRAIDVARPKIIVEIGVWKGGSTLFMAEHLRRLELDAVVIAVDTWLGSWDHWINPALRAQLSFLNGYPNFFYKFMNNVKALKLENYVVPLPLDSLNASETLKFLRIQPDIVHIDAGHDYRAVKADIETWWPLIKPNGFLIGDDYHREVWPGVCQAFDEFAVACGDGKVEHFDKKCIFRKAPEAA</sequence>
<dbReference type="PANTHER" id="PTHR37909">
    <property type="entry name" value="S-ADENOSYL-L-METHIONINE-DEPENDENT METHYLTRANSFERASES SUPERFAMILY PROTEIN"/>
    <property type="match status" value="1"/>
</dbReference>
<organism evidence="1 2">
    <name type="scientific">Acidocella aquatica</name>
    <dbReference type="NCBI Taxonomy" id="1922313"/>
    <lineage>
        <taxon>Bacteria</taxon>
        <taxon>Pseudomonadati</taxon>
        <taxon>Pseudomonadota</taxon>
        <taxon>Alphaproteobacteria</taxon>
        <taxon>Acetobacterales</taxon>
        <taxon>Acidocellaceae</taxon>
        <taxon>Acidocella</taxon>
    </lineage>
</organism>
<proteinExistence type="predicted"/>